<feature type="domain" description="At1g61320/AtMIF1 LRR" evidence="2">
    <location>
        <begin position="244"/>
        <end position="461"/>
    </location>
</feature>
<evidence type="ECO:0000313" key="4">
    <source>
        <dbReference type="Proteomes" id="UP000813462"/>
    </source>
</evidence>
<keyword evidence="1" id="KW-1133">Transmembrane helix</keyword>
<feature type="transmembrane region" description="Helical" evidence="1">
    <location>
        <begin position="12"/>
        <end position="29"/>
    </location>
</feature>
<reference evidence="3" key="1">
    <citation type="journal article" date="2021" name="Front. Plant Sci.">
        <title>Chromosome-Scale Genome Assembly for Chinese Sour Jujube and Insights Into Its Genome Evolution and Domestication Signature.</title>
        <authorList>
            <person name="Shen L.-Y."/>
            <person name="Luo H."/>
            <person name="Wang X.-L."/>
            <person name="Wang X.-M."/>
            <person name="Qiu X.-J."/>
            <person name="Liu H."/>
            <person name="Zhou S.-S."/>
            <person name="Jia K.-H."/>
            <person name="Nie S."/>
            <person name="Bao Y.-T."/>
            <person name="Zhang R.-G."/>
            <person name="Yun Q.-Z."/>
            <person name="Chai Y.-H."/>
            <person name="Lu J.-Y."/>
            <person name="Li Y."/>
            <person name="Zhao S.-W."/>
            <person name="Mao J.-F."/>
            <person name="Jia S.-G."/>
            <person name="Mao Y.-M."/>
        </authorList>
    </citation>
    <scope>NUCLEOTIDE SEQUENCE</scope>
    <source>
        <strain evidence="3">AT0</strain>
        <tissue evidence="3">Leaf</tissue>
    </source>
</reference>
<dbReference type="InterPro" id="IPR053772">
    <property type="entry name" value="At1g61320/At1g61330-like"/>
</dbReference>
<keyword evidence="1" id="KW-0812">Transmembrane</keyword>
<dbReference type="EMBL" id="JAEACU010000009">
    <property type="protein sequence ID" value="KAH7518234.1"/>
    <property type="molecule type" value="Genomic_DNA"/>
</dbReference>
<dbReference type="Gene3D" id="3.80.10.10">
    <property type="entry name" value="Ribonuclease Inhibitor"/>
    <property type="match status" value="1"/>
</dbReference>
<sequence>MQSIPQAKLSTRILKVVFFFFFFILFVLMREAARTTVLSQRWKNLWTNTIMFHPNLVFDEGVVSKNPTQCEKYVKGVNQVMKLHKATTIEELTIGFALPKEYSDSMNSWVQFAAKKRVQKLNLNLYSYGLNMELMEHNCRFSRDNRRLYWWRLRDCHMSKVNVDDTDIDCLLSNSPNLENLCLRYSHNIRNLKVSKARKLKCLKICKCRWMRTLSVFAPNLKDLFICSRELSYMLGIMRPFLQESIWIYAPNLVSFRFCGAVTSRSPLVFRDVDQPPHLSYVSLGLMNSCRTNIDCFQELFTHFSQVKRLRLDMELKVVLDMVQRNQISHQFPHQFINLEHLEMTIKCPPRVISLLWLCTLVKAAPFLSSLSIKLCYLEISSKRKRMFEHELIDIEWKDDDIPNKVNSNIRQSHHSLKVVELVGFAGFRNQIELVLHLVEIAVLLEKIILDVRMPRDYCQDGILIYNNNHNAETCRAWAQHLKAQIHRKIDVVII</sequence>
<protein>
    <recommendedName>
        <fullName evidence="2">At1g61320/AtMIF1 LRR domain-containing protein</fullName>
    </recommendedName>
</protein>
<dbReference type="InterPro" id="IPR055357">
    <property type="entry name" value="LRR_At1g61320_AtMIF1"/>
</dbReference>
<dbReference type="PANTHER" id="PTHR34145">
    <property type="entry name" value="OS02G0105600 PROTEIN"/>
    <property type="match status" value="1"/>
</dbReference>
<dbReference type="InterPro" id="IPR032675">
    <property type="entry name" value="LRR_dom_sf"/>
</dbReference>
<gene>
    <name evidence="3" type="ORF">FEM48_Zijuj09G0149800</name>
</gene>
<dbReference type="SUPFAM" id="SSF52047">
    <property type="entry name" value="RNI-like"/>
    <property type="match status" value="1"/>
</dbReference>
<name>A0A978UTN4_ZIZJJ</name>
<comment type="caution">
    <text evidence="3">The sequence shown here is derived from an EMBL/GenBank/DDBJ whole genome shotgun (WGS) entry which is preliminary data.</text>
</comment>
<proteinExistence type="predicted"/>
<dbReference type="Pfam" id="PF23622">
    <property type="entry name" value="LRR_At1g61320_AtMIF1"/>
    <property type="match status" value="2"/>
</dbReference>
<dbReference type="Proteomes" id="UP000813462">
    <property type="component" value="Unassembled WGS sequence"/>
</dbReference>
<dbReference type="AlphaFoldDB" id="A0A978UTN4"/>
<organism evidence="3 4">
    <name type="scientific">Ziziphus jujuba var. spinosa</name>
    <dbReference type="NCBI Taxonomy" id="714518"/>
    <lineage>
        <taxon>Eukaryota</taxon>
        <taxon>Viridiplantae</taxon>
        <taxon>Streptophyta</taxon>
        <taxon>Embryophyta</taxon>
        <taxon>Tracheophyta</taxon>
        <taxon>Spermatophyta</taxon>
        <taxon>Magnoliopsida</taxon>
        <taxon>eudicotyledons</taxon>
        <taxon>Gunneridae</taxon>
        <taxon>Pentapetalae</taxon>
        <taxon>rosids</taxon>
        <taxon>fabids</taxon>
        <taxon>Rosales</taxon>
        <taxon>Rhamnaceae</taxon>
        <taxon>Paliureae</taxon>
        <taxon>Ziziphus</taxon>
    </lineage>
</organism>
<keyword evidence="1" id="KW-0472">Membrane</keyword>
<evidence type="ECO:0000256" key="1">
    <source>
        <dbReference type="SAM" id="Phobius"/>
    </source>
</evidence>
<feature type="domain" description="At1g61320/AtMIF1 LRR" evidence="2">
    <location>
        <begin position="80"/>
        <end position="228"/>
    </location>
</feature>
<dbReference type="PANTHER" id="PTHR34145:SF28">
    <property type="entry name" value="F-BOX DOMAIN-CONTAINING PROTEIN"/>
    <property type="match status" value="1"/>
</dbReference>
<accession>A0A978UTN4</accession>
<evidence type="ECO:0000313" key="3">
    <source>
        <dbReference type="EMBL" id="KAH7518234.1"/>
    </source>
</evidence>
<evidence type="ECO:0000259" key="2">
    <source>
        <dbReference type="Pfam" id="PF23622"/>
    </source>
</evidence>